<dbReference type="RefSeq" id="XP_025362391.1">
    <property type="nucleotide sequence ID" value="XM_025506152.1"/>
</dbReference>
<accession>A0A316UR41</accession>
<evidence type="ECO:0000313" key="4">
    <source>
        <dbReference type="Proteomes" id="UP000245884"/>
    </source>
</evidence>
<feature type="compositionally biased region" description="Polar residues" evidence="1">
    <location>
        <begin position="27"/>
        <end position="51"/>
    </location>
</feature>
<proteinExistence type="predicted"/>
<dbReference type="Proteomes" id="UP000245884">
    <property type="component" value="Unassembled WGS sequence"/>
</dbReference>
<feature type="region of interest" description="Disordered" evidence="1">
    <location>
        <begin position="1"/>
        <end position="60"/>
    </location>
</feature>
<dbReference type="Pfam" id="PF00249">
    <property type="entry name" value="Myb_DNA-binding"/>
    <property type="match status" value="1"/>
</dbReference>
<dbReference type="InterPro" id="IPR001005">
    <property type="entry name" value="SANT/Myb"/>
</dbReference>
<dbReference type="CDD" id="cd00167">
    <property type="entry name" value="SANT"/>
    <property type="match status" value="1"/>
</dbReference>
<name>A0A316UR41_9BASI</name>
<feature type="compositionally biased region" description="Basic and acidic residues" evidence="1">
    <location>
        <begin position="282"/>
        <end position="299"/>
    </location>
</feature>
<sequence length="475" mass="50770">MTLSSAELAQDSKGGGQAMRAAGGQQLVVSQPLNNGTQTAKLTKQSSSDNDGGSFKDQERGVLDQRFINAPTGMINQQSLSTPSTTLAGPPPTGARVVGSSILWTRQDDFKLISAVNKWGHHWTAVRDELGCAPGSFPRTVKAIEHRYARLVQEGVVESVMAARASSSSSSSLSSSASRAAPRPAAYSKQTPSTAPPPPRQASLKAGLAKSSASASKQSLTTLTTAKTARRQPQAWTEQETAVVRQLQRKHPGDSTALVDAFVATFPGTTRSKSSIQNKAWDMNRGKTKDRAVGKKYKGEEDDDDDGEEDSESEENDDSEEEEEQETDAEHNGVKQSQMPSGPDCTNSLQQQLPVNLDTSIHYEPSGVRIQHPPWGFHFSVYSPTHVNISRAKSQQQAAFAIEVTGEGSILAHNLPVGTRSTLTIVPIELDGLSEADQGGGRGTAVETSFIGPDGFTVRFVSRTAGRGEGAWRRG</sequence>
<dbReference type="EMBL" id="KZ819667">
    <property type="protein sequence ID" value="PWN27779.1"/>
    <property type="molecule type" value="Genomic_DNA"/>
</dbReference>
<dbReference type="AlphaFoldDB" id="A0A316UR41"/>
<evidence type="ECO:0000313" key="3">
    <source>
        <dbReference type="EMBL" id="PWN27779.1"/>
    </source>
</evidence>
<dbReference type="PROSITE" id="PS50090">
    <property type="entry name" value="MYB_LIKE"/>
    <property type="match status" value="1"/>
</dbReference>
<evidence type="ECO:0000256" key="1">
    <source>
        <dbReference type="SAM" id="MobiDB-lite"/>
    </source>
</evidence>
<reference evidence="3 4" key="1">
    <citation type="journal article" date="2018" name="Mol. Biol. Evol.">
        <title>Broad Genomic Sampling Reveals a Smut Pathogenic Ancestry of the Fungal Clade Ustilaginomycotina.</title>
        <authorList>
            <person name="Kijpornyongpan T."/>
            <person name="Mondo S.J."/>
            <person name="Barry K."/>
            <person name="Sandor L."/>
            <person name="Lee J."/>
            <person name="Lipzen A."/>
            <person name="Pangilinan J."/>
            <person name="LaButti K."/>
            <person name="Hainaut M."/>
            <person name="Henrissat B."/>
            <person name="Grigoriev I.V."/>
            <person name="Spatafora J.W."/>
            <person name="Aime M.C."/>
        </authorList>
    </citation>
    <scope>NUCLEOTIDE SEQUENCE [LARGE SCALE GENOMIC DNA]</scope>
    <source>
        <strain evidence="3 4">MCA 5214</strain>
    </source>
</reference>
<protein>
    <recommendedName>
        <fullName evidence="2">Myb-like domain-containing protein</fullName>
    </recommendedName>
</protein>
<keyword evidence="4" id="KW-1185">Reference proteome</keyword>
<feature type="region of interest" description="Disordered" evidence="1">
    <location>
        <begin position="167"/>
        <end position="252"/>
    </location>
</feature>
<evidence type="ECO:0000259" key="2">
    <source>
        <dbReference type="PROSITE" id="PS50090"/>
    </source>
</evidence>
<organism evidence="3 4">
    <name type="scientific">Jaminaea rosea</name>
    <dbReference type="NCBI Taxonomy" id="1569628"/>
    <lineage>
        <taxon>Eukaryota</taxon>
        <taxon>Fungi</taxon>
        <taxon>Dikarya</taxon>
        <taxon>Basidiomycota</taxon>
        <taxon>Ustilaginomycotina</taxon>
        <taxon>Exobasidiomycetes</taxon>
        <taxon>Microstromatales</taxon>
        <taxon>Microstromatales incertae sedis</taxon>
        <taxon>Jaminaea</taxon>
    </lineage>
</organism>
<feature type="compositionally biased region" description="Acidic residues" evidence="1">
    <location>
        <begin position="300"/>
        <end position="327"/>
    </location>
</feature>
<dbReference type="SMART" id="SM00717">
    <property type="entry name" value="SANT"/>
    <property type="match status" value="2"/>
</dbReference>
<feature type="compositionally biased region" description="Low complexity" evidence="1">
    <location>
        <begin position="202"/>
        <end position="227"/>
    </location>
</feature>
<feature type="domain" description="Myb-like" evidence="2">
    <location>
        <begin position="104"/>
        <end position="152"/>
    </location>
</feature>
<feature type="compositionally biased region" description="Polar residues" evidence="1">
    <location>
        <begin position="334"/>
        <end position="349"/>
    </location>
</feature>
<dbReference type="SUPFAM" id="SSF46689">
    <property type="entry name" value="Homeodomain-like"/>
    <property type="match status" value="1"/>
</dbReference>
<feature type="compositionally biased region" description="Low complexity" evidence="1">
    <location>
        <begin position="167"/>
        <end position="186"/>
    </location>
</feature>
<feature type="region of interest" description="Disordered" evidence="1">
    <location>
        <begin position="271"/>
        <end position="349"/>
    </location>
</feature>
<dbReference type="GeneID" id="37027975"/>
<dbReference type="InterPro" id="IPR009057">
    <property type="entry name" value="Homeodomain-like_sf"/>
</dbReference>
<gene>
    <name evidence="3" type="ORF">BDZ90DRAFT_232168</name>
</gene>